<keyword evidence="2" id="KW-0812">Transmembrane</keyword>
<evidence type="ECO:0000256" key="1">
    <source>
        <dbReference type="SAM" id="MobiDB-lite"/>
    </source>
</evidence>
<proteinExistence type="predicted"/>
<protein>
    <submittedName>
        <fullName evidence="3">Uncharacterized protein</fullName>
    </submittedName>
</protein>
<feature type="region of interest" description="Disordered" evidence="1">
    <location>
        <begin position="49"/>
        <end position="100"/>
    </location>
</feature>
<feature type="compositionally biased region" description="Basic residues" evidence="1">
    <location>
        <begin position="91"/>
        <end position="100"/>
    </location>
</feature>
<comment type="caution">
    <text evidence="3">The sequence shown here is derived from an EMBL/GenBank/DDBJ whole genome shotgun (WGS) entry which is preliminary data.</text>
</comment>
<name>A0AAV4GVB0_9GAST</name>
<dbReference type="AlphaFoldDB" id="A0AAV4GVB0"/>
<evidence type="ECO:0000313" key="3">
    <source>
        <dbReference type="EMBL" id="GFR89449.1"/>
    </source>
</evidence>
<feature type="transmembrane region" description="Helical" evidence="2">
    <location>
        <begin position="12"/>
        <end position="29"/>
    </location>
</feature>
<keyword evidence="2" id="KW-1133">Transmembrane helix</keyword>
<keyword evidence="2" id="KW-0472">Membrane</keyword>
<dbReference type="Proteomes" id="UP000762676">
    <property type="component" value="Unassembled WGS sequence"/>
</dbReference>
<keyword evidence="4" id="KW-1185">Reference proteome</keyword>
<reference evidence="3 4" key="1">
    <citation type="journal article" date="2021" name="Elife">
        <title>Chloroplast acquisition without the gene transfer in kleptoplastic sea slugs, Plakobranchus ocellatus.</title>
        <authorList>
            <person name="Maeda T."/>
            <person name="Takahashi S."/>
            <person name="Yoshida T."/>
            <person name="Shimamura S."/>
            <person name="Takaki Y."/>
            <person name="Nagai Y."/>
            <person name="Toyoda A."/>
            <person name="Suzuki Y."/>
            <person name="Arimoto A."/>
            <person name="Ishii H."/>
            <person name="Satoh N."/>
            <person name="Nishiyama T."/>
            <person name="Hasebe M."/>
            <person name="Maruyama T."/>
            <person name="Minagawa J."/>
            <person name="Obokata J."/>
            <person name="Shigenobu S."/>
        </authorList>
    </citation>
    <scope>NUCLEOTIDE SEQUENCE [LARGE SCALE GENOMIC DNA]</scope>
</reference>
<organism evidence="3 4">
    <name type="scientific">Elysia marginata</name>
    <dbReference type="NCBI Taxonomy" id="1093978"/>
    <lineage>
        <taxon>Eukaryota</taxon>
        <taxon>Metazoa</taxon>
        <taxon>Spiralia</taxon>
        <taxon>Lophotrochozoa</taxon>
        <taxon>Mollusca</taxon>
        <taxon>Gastropoda</taxon>
        <taxon>Heterobranchia</taxon>
        <taxon>Euthyneura</taxon>
        <taxon>Panpulmonata</taxon>
        <taxon>Sacoglossa</taxon>
        <taxon>Placobranchoidea</taxon>
        <taxon>Plakobranchidae</taxon>
        <taxon>Elysia</taxon>
    </lineage>
</organism>
<feature type="non-terminal residue" evidence="3">
    <location>
        <position position="100"/>
    </location>
</feature>
<accession>A0AAV4GVB0</accession>
<sequence>MSQMSLSRLAYSFYVFGFCTAFLVIFYFMREHRAPVPADATLRQEFSKRFSDDSQAKASAETEGGGGVQRELRKRLKGENPQNLKLDTDHGKKKIQVSQC</sequence>
<dbReference type="EMBL" id="BMAT01012306">
    <property type="protein sequence ID" value="GFR89449.1"/>
    <property type="molecule type" value="Genomic_DNA"/>
</dbReference>
<gene>
    <name evidence="3" type="ORF">ElyMa_006124800</name>
</gene>
<evidence type="ECO:0000256" key="2">
    <source>
        <dbReference type="SAM" id="Phobius"/>
    </source>
</evidence>
<evidence type="ECO:0000313" key="4">
    <source>
        <dbReference type="Proteomes" id="UP000762676"/>
    </source>
</evidence>